<protein>
    <submittedName>
        <fullName evidence="1">Uncharacterized protein</fullName>
    </submittedName>
</protein>
<accession>A0A0M9WB83</accession>
<dbReference type="Proteomes" id="UP000037696">
    <property type="component" value="Unassembled WGS sequence"/>
</dbReference>
<dbReference type="AlphaFoldDB" id="A0A0M9WB83"/>
<evidence type="ECO:0000313" key="1">
    <source>
        <dbReference type="EMBL" id="KOS37869.1"/>
    </source>
</evidence>
<sequence length="72" mass="8507">MDQLLYTDALPQQNRRKDWFCFQTGRTKFRKHMLLVKEGLSSLQGMNRMLRLQVLQQAQLAASMDKVPRALR</sequence>
<evidence type="ECO:0000313" key="2">
    <source>
        <dbReference type="Proteomes" id="UP000037696"/>
    </source>
</evidence>
<organism evidence="1 2">
    <name type="scientific">Penicillium nordicum</name>
    <dbReference type="NCBI Taxonomy" id="229535"/>
    <lineage>
        <taxon>Eukaryota</taxon>
        <taxon>Fungi</taxon>
        <taxon>Dikarya</taxon>
        <taxon>Ascomycota</taxon>
        <taxon>Pezizomycotina</taxon>
        <taxon>Eurotiomycetes</taxon>
        <taxon>Eurotiomycetidae</taxon>
        <taxon>Eurotiales</taxon>
        <taxon>Aspergillaceae</taxon>
        <taxon>Penicillium</taxon>
    </lineage>
</organism>
<reference evidence="1 2" key="1">
    <citation type="submission" date="2015-08" db="EMBL/GenBank/DDBJ databases">
        <title>Genome sequencing of Penicillium nordicum.</title>
        <authorList>
            <person name="Nguyen H.D."/>
            <person name="Seifert K.A."/>
        </authorList>
    </citation>
    <scope>NUCLEOTIDE SEQUENCE [LARGE SCALE GENOMIC DNA]</scope>
    <source>
        <strain evidence="1 2">DAOMC 185683</strain>
    </source>
</reference>
<keyword evidence="2" id="KW-1185">Reference proteome</keyword>
<dbReference type="EMBL" id="LHQQ01000288">
    <property type="protein sequence ID" value="KOS37869.1"/>
    <property type="molecule type" value="Genomic_DNA"/>
</dbReference>
<name>A0A0M9WB83_9EURO</name>
<comment type="caution">
    <text evidence="1">The sequence shown here is derived from an EMBL/GenBank/DDBJ whole genome shotgun (WGS) entry which is preliminary data.</text>
</comment>
<proteinExistence type="predicted"/>
<gene>
    <name evidence="1" type="ORF">ACN38_g11317</name>
</gene>